<dbReference type="STRING" id="5539.A0A3E2H0N5"/>
<dbReference type="OMA" id="NTSICDY"/>
<name>A0A3E2H0N5_SCYLI</name>
<accession>A0A3E2H0N5</accession>
<dbReference type="EMBL" id="NCSJ02000231">
    <property type="protein sequence ID" value="RFU26946.1"/>
    <property type="molecule type" value="Genomic_DNA"/>
</dbReference>
<keyword evidence="3" id="KW-1185">Reference proteome</keyword>
<keyword evidence="1" id="KW-0732">Signal</keyword>
<feature type="signal peptide" evidence="1">
    <location>
        <begin position="1"/>
        <end position="17"/>
    </location>
</feature>
<feature type="non-terminal residue" evidence="2">
    <location>
        <position position="1"/>
    </location>
</feature>
<comment type="caution">
    <text evidence="2">The sequence shown here is derived from an EMBL/GenBank/DDBJ whole genome shotgun (WGS) entry which is preliminary data.</text>
</comment>
<dbReference type="AlphaFoldDB" id="A0A3E2H0N5"/>
<organism evidence="2 3">
    <name type="scientific">Scytalidium lignicola</name>
    <name type="common">Hyphomycete</name>
    <dbReference type="NCBI Taxonomy" id="5539"/>
    <lineage>
        <taxon>Eukaryota</taxon>
        <taxon>Fungi</taxon>
        <taxon>Dikarya</taxon>
        <taxon>Ascomycota</taxon>
        <taxon>Pezizomycotina</taxon>
        <taxon>Leotiomycetes</taxon>
        <taxon>Leotiomycetes incertae sedis</taxon>
        <taxon>Scytalidium</taxon>
    </lineage>
</organism>
<gene>
    <name evidence="2" type="ORF">B7463_g9387</name>
</gene>
<evidence type="ECO:0000256" key="1">
    <source>
        <dbReference type="SAM" id="SignalP"/>
    </source>
</evidence>
<proteinExistence type="predicted"/>
<feature type="chain" id="PRO_5017591702" evidence="1">
    <location>
        <begin position="18"/>
        <end position="310"/>
    </location>
</feature>
<reference evidence="2 3" key="1">
    <citation type="submission" date="2018-05" db="EMBL/GenBank/DDBJ databases">
        <title>Draft genome sequence of Scytalidium lignicola DSM 105466, a ubiquitous saprotrophic fungus.</title>
        <authorList>
            <person name="Buettner E."/>
            <person name="Gebauer A.M."/>
            <person name="Hofrichter M."/>
            <person name="Liers C."/>
            <person name="Kellner H."/>
        </authorList>
    </citation>
    <scope>NUCLEOTIDE SEQUENCE [LARGE SCALE GENOMIC DNA]</scope>
    <source>
        <strain evidence="2 3">DSM 105466</strain>
    </source>
</reference>
<protein>
    <submittedName>
        <fullName evidence="2">Uncharacterized protein</fullName>
    </submittedName>
</protein>
<feature type="non-terminal residue" evidence="2">
    <location>
        <position position="310"/>
    </location>
</feature>
<sequence length="310" mass="33022">MLSKVFILSLFSGLAASQRPSNISICDWYAEKLFGANSAANQQLVMTHITNTAIIGNYTTPNVGISVRGIAPITNYNGTDVNLLNYFDAALDSTNDGVTPHGVAKLFLDDGGATPLAMSLASIGNTSSAQFNLVTHVWQYFGVLLNCSLQGTDGFPSYKGRQSMYEVHKFMDSTEFEQGWFVYELAQAAKSIGFSDEDTTIWYNTMTGLFSYRCAPPVAIGNQPPQLQSICVAPSCPLAENADCSLYGEAVPPTVANATLAGNYTKGTNMTRSTGTPTASPTPSMFPGVGSVNVARIWEVVAGLALAFAI</sequence>
<evidence type="ECO:0000313" key="3">
    <source>
        <dbReference type="Proteomes" id="UP000258309"/>
    </source>
</evidence>
<evidence type="ECO:0000313" key="2">
    <source>
        <dbReference type="EMBL" id="RFU26946.1"/>
    </source>
</evidence>
<dbReference type="Proteomes" id="UP000258309">
    <property type="component" value="Unassembled WGS sequence"/>
</dbReference>
<dbReference type="OrthoDB" id="2110578at2759"/>